<dbReference type="EMBL" id="MU277187">
    <property type="protein sequence ID" value="KAI0069068.1"/>
    <property type="molecule type" value="Genomic_DNA"/>
</dbReference>
<dbReference type="Proteomes" id="UP000814140">
    <property type="component" value="Unassembled WGS sequence"/>
</dbReference>
<reference evidence="1" key="1">
    <citation type="submission" date="2021-03" db="EMBL/GenBank/DDBJ databases">
        <authorList>
            <consortium name="DOE Joint Genome Institute"/>
            <person name="Ahrendt S."/>
            <person name="Looney B.P."/>
            <person name="Miyauchi S."/>
            <person name="Morin E."/>
            <person name="Drula E."/>
            <person name="Courty P.E."/>
            <person name="Chicoki N."/>
            <person name="Fauchery L."/>
            <person name="Kohler A."/>
            <person name="Kuo A."/>
            <person name="Labutti K."/>
            <person name="Pangilinan J."/>
            <person name="Lipzen A."/>
            <person name="Riley R."/>
            <person name="Andreopoulos W."/>
            <person name="He G."/>
            <person name="Johnson J."/>
            <person name="Barry K.W."/>
            <person name="Grigoriev I.V."/>
            <person name="Nagy L."/>
            <person name="Hibbett D."/>
            <person name="Henrissat B."/>
            <person name="Matheny P.B."/>
            <person name="Labbe J."/>
            <person name="Martin F."/>
        </authorList>
    </citation>
    <scope>NUCLEOTIDE SEQUENCE</scope>
    <source>
        <strain evidence="1">HHB10654</strain>
    </source>
</reference>
<gene>
    <name evidence="1" type="ORF">BV25DRAFT_1925796</name>
</gene>
<name>A0ACB8TKZ5_9AGAM</name>
<evidence type="ECO:0000313" key="2">
    <source>
        <dbReference type="Proteomes" id="UP000814140"/>
    </source>
</evidence>
<organism evidence="1 2">
    <name type="scientific">Artomyces pyxidatus</name>
    <dbReference type="NCBI Taxonomy" id="48021"/>
    <lineage>
        <taxon>Eukaryota</taxon>
        <taxon>Fungi</taxon>
        <taxon>Dikarya</taxon>
        <taxon>Basidiomycota</taxon>
        <taxon>Agaricomycotina</taxon>
        <taxon>Agaricomycetes</taxon>
        <taxon>Russulales</taxon>
        <taxon>Auriscalpiaceae</taxon>
        <taxon>Artomyces</taxon>
    </lineage>
</organism>
<evidence type="ECO:0000313" key="1">
    <source>
        <dbReference type="EMBL" id="KAI0069068.1"/>
    </source>
</evidence>
<protein>
    <submittedName>
        <fullName evidence="1">Thiolase</fullName>
    </submittedName>
</protein>
<accession>A0ACB8TKZ5</accession>
<keyword evidence="2" id="KW-1185">Reference proteome</keyword>
<comment type="caution">
    <text evidence="1">The sequence shown here is derived from an EMBL/GenBank/DDBJ whole genome shotgun (WGS) entry which is preliminary data.</text>
</comment>
<reference evidence="1" key="2">
    <citation type="journal article" date="2022" name="New Phytol.">
        <title>Evolutionary transition to the ectomycorrhizal habit in the genomes of a hyperdiverse lineage of mushroom-forming fungi.</title>
        <authorList>
            <person name="Looney B."/>
            <person name="Miyauchi S."/>
            <person name="Morin E."/>
            <person name="Drula E."/>
            <person name="Courty P.E."/>
            <person name="Kohler A."/>
            <person name="Kuo A."/>
            <person name="LaButti K."/>
            <person name="Pangilinan J."/>
            <person name="Lipzen A."/>
            <person name="Riley R."/>
            <person name="Andreopoulos W."/>
            <person name="He G."/>
            <person name="Johnson J."/>
            <person name="Nolan M."/>
            <person name="Tritt A."/>
            <person name="Barry K.W."/>
            <person name="Grigoriev I.V."/>
            <person name="Nagy L.G."/>
            <person name="Hibbett D."/>
            <person name="Henrissat B."/>
            <person name="Matheny P.B."/>
            <person name="Labbe J."/>
            <person name="Martin F.M."/>
        </authorList>
    </citation>
    <scope>NUCLEOTIDE SEQUENCE</scope>
    <source>
        <strain evidence="1">HHB10654</strain>
    </source>
</reference>
<sequence>MLVSRLASVPRTHSRLLAVVSRSMSSSVPHEVVIVAASRTPVGSFNGALKTLTAPQLGVVALKRAFESSKIDPKVVEEIYFGNVVQAGVGQSPARQVALGAGMSSTSDATTINKVCASGMKTIMLAAQTISSGYKSVVVAGGMESMSNAPFLLPRVSPLYGKFETKDSLENDGLSDAYDKSAMGFCGEACAEKHQISREDQDSHAIESYRRAERAWKSGVFDAEIAPVTIKGKKGDVVVREDEEYKKVIYEKIPTLKSAFKQGGSITAANSSNINDGASALILMSAEKAKELGVKPLAKIVSYADAGVEPIYFPEAPTVALPIALKKAGLTVEDIAAWEINEAYSVVVRIAEKLMGIDPAKINVNGGAVALGHAIGNSGSRIIVSLVHALKAGEYGAAGICNGGGAASALIIQKL</sequence>
<proteinExistence type="predicted"/>